<keyword evidence="2" id="KW-1185">Reference proteome</keyword>
<comment type="caution">
    <text evidence="1">The sequence shown here is derived from an EMBL/GenBank/DDBJ whole genome shotgun (WGS) entry which is preliminary data.</text>
</comment>
<evidence type="ECO:0000313" key="2">
    <source>
        <dbReference type="Proteomes" id="UP001218218"/>
    </source>
</evidence>
<accession>A0AAD6ZDG0</accession>
<name>A0AAD6ZDG0_9AGAR</name>
<evidence type="ECO:0000313" key="1">
    <source>
        <dbReference type="EMBL" id="KAJ7315707.1"/>
    </source>
</evidence>
<dbReference type="AlphaFoldDB" id="A0AAD6ZDG0"/>
<dbReference type="EMBL" id="JARIHO010000060">
    <property type="protein sequence ID" value="KAJ7315707.1"/>
    <property type="molecule type" value="Genomic_DNA"/>
</dbReference>
<protein>
    <submittedName>
        <fullName evidence="1">Uncharacterized protein</fullName>
    </submittedName>
</protein>
<gene>
    <name evidence="1" type="ORF">DFH08DRAFT_820279</name>
</gene>
<organism evidence="1 2">
    <name type="scientific">Mycena albidolilacea</name>
    <dbReference type="NCBI Taxonomy" id="1033008"/>
    <lineage>
        <taxon>Eukaryota</taxon>
        <taxon>Fungi</taxon>
        <taxon>Dikarya</taxon>
        <taxon>Basidiomycota</taxon>
        <taxon>Agaricomycotina</taxon>
        <taxon>Agaricomycetes</taxon>
        <taxon>Agaricomycetidae</taxon>
        <taxon>Agaricales</taxon>
        <taxon>Marasmiineae</taxon>
        <taxon>Mycenaceae</taxon>
        <taxon>Mycena</taxon>
    </lineage>
</organism>
<proteinExistence type="predicted"/>
<dbReference type="Proteomes" id="UP001218218">
    <property type="component" value="Unassembled WGS sequence"/>
</dbReference>
<reference evidence="1" key="1">
    <citation type="submission" date="2023-03" db="EMBL/GenBank/DDBJ databases">
        <title>Massive genome expansion in bonnet fungi (Mycena s.s.) driven by repeated elements and novel gene families across ecological guilds.</title>
        <authorList>
            <consortium name="Lawrence Berkeley National Laboratory"/>
            <person name="Harder C.B."/>
            <person name="Miyauchi S."/>
            <person name="Viragh M."/>
            <person name="Kuo A."/>
            <person name="Thoen E."/>
            <person name="Andreopoulos B."/>
            <person name="Lu D."/>
            <person name="Skrede I."/>
            <person name="Drula E."/>
            <person name="Henrissat B."/>
            <person name="Morin E."/>
            <person name="Kohler A."/>
            <person name="Barry K."/>
            <person name="LaButti K."/>
            <person name="Morin E."/>
            <person name="Salamov A."/>
            <person name="Lipzen A."/>
            <person name="Mereny Z."/>
            <person name="Hegedus B."/>
            <person name="Baldrian P."/>
            <person name="Stursova M."/>
            <person name="Weitz H."/>
            <person name="Taylor A."/>
            <person name="Grigoriev I.V."/>
            <person name="Nagy L.G."/>
            <person name="Martin F."/>
            <person name="Kauserud H."/>
        </authorList>
    </citation>
    <scope>NUCLEOTIDE SEQUENCE</scope>
    <source>
        <strain evidence="1">CBHHK002</strain>
    </source>
</reference>
<sequence length="170" mass="19038">MSPKNFFRWDWYQGSYSKGGQWGTPQIFQFRLQQVGLPTGKKCGDAHIHFLQKACARFVALEAQEVFHNLKSPPIHPKPRPAFQMTHKSVSPLTSPEMIAAAGPTTIIESQTPISAQPPQKRLNLGPLKGWGVQHDGVSLSTVVYAQNYQDKFNKEYAEYAKAVLPTDLD</sequence>